<dbReference type="SUPFAM" id="SSF69279">
    <property type="entry name" value="Phage tail proteins"/>
    <property type="match status" value="1"/>
</dbReference>
<accession>A0A1Q8Q3D3</accession>
<sequence length="149" mass="16372">MTKAFRSGNTISGKEGRLFLDGEEMAYVKSFNANFNKNKVTVDVLGRRMQGHKTVGGSGDGTLVVYKVTSKFVKLAADYINKGIDQYFTFQEVLDDKSSGRGTERVTIYDVNFDSIPVAALNAEGAVLEEELPFTWEGIDLPEELAAGF</sequence>
<evidence type="ECO:0000313" key="1">
    <source>
        <dbReference type="EMBL" id="OLN21850.1"/>
    </source>
</evidence>
<dbReference type="InterPro" id="IPR038628">
    <property type="entry name" value="XkdM-like_sf"/>
</dbReference>
<comment type="caution">
    <text evidence="1">The sequence shown here is derived from an EMBL/GenBank/DDBJ whole genome shotgun (WGS) entry which is preliminary data.</text>
</comment>
<dbReference type="RefSeq" id="WP_075399088.1">
    <property type="nucleotide sequence ID" value="NZ_MSDU01000029.1"/>
</dbReference>
<dbReference type="Gene3D" id="2.30.110.40">
    <property type="entry name" value="Phage tail tube protein"/>
    <property type="match status" value="1"/>
</dbReference>
<evidence type="ECO:0000313" key="2">
    <source>
        <dbReference type="Proteomes" id="UP000185568"/>
    </source>
</evidence>
<dbReference type="Pfam" id="PF09393">
    <property type="entry name" value="DUF2001"/>
    <property type="match status" value="1"/>
</dbReference>
<dbReference type="EMBL" id="MSDU01000029">
    <property type="protein sequence ID" value="OLN21850.1"/>
    <property type="molecule type" value="Genomic_DNA"/>
</dbReference>
<dbReference type="InterPro" id="IPR018989">
    <property type="entry name" value="DUF2001"/>
</dbReference>
<protein>
    <submittedName>
        <fullName evidence="1">Phage portal protein</fullName>
    </submittedName>
</protein>
<gene>
    <name evidence="1" type="ORF">BTO30_12585</name>
</gene>
<keyword evidence="2" id="KW-1185">Reference proteome</keyword>
<name>A0A1Q8Q3D3_9BACI</name>
<dbReference type="AlphaFoldDB" id="A0A1Q8Q3D3"/>
<organism evidence="1 2">
    <name type="scientific">Domibacillus antri</name>
    <dbReference type="NCBI Taxonomy" id="1714264"/>
    <lineage>
        <taxon>Bacteria</taxon>
        <taxon>Bacillati</taxon>
        <taxon>Bacillota</taxon>
        <taxon>Bacilli</taxon>
        <taxon>Bacillales</taxon>
        <taxon>Bacillaceae</taxon>
        <taxon>Domibacillus</taxon>
    </lineage>
</organism>
<reference evidence="1 2" key="1">
    <citation type="submission" date="2016-12" db="EMBL/GenBank/DDBJ databases">
        <title>Domibacillus antri genome sequencing.</title>
        <authorList>
            <person name="Verma A."/>
            <person name="Krishnamurthi S."/>
        </authorList>
    </citation>
    <scope>NUCLEOTIDE SEQUENCE [LARGE SCALE GENOMIC DNA]</scope>
    <source>
        <strain evidence="1 2">XD80</strain>
    </source>
</reference>
<proteinExistence type="predicted"/>
<dbReference type="STRING" id="1714264.BTO30_12585"/>
<dbReference type="Proteomes" id="UP000185568">
    <property type="component" value="Unassembled WGS sequence"/>
</dbReference>
<dbReference type="OrthoDB" id="1697482at2"/>